<evidence type="ECO:0000256" key="1">
    <source>
        <dbReference type="SAM" id="Phobius"/>
    </source>
</evidence>
<gene>
    <name evidence="2" type="ORF">FYJ50_04775</name>
</gene>
<feature type="transmembrane region" description="Helical" evidence="1">
    <location>
        <begin position="62"/>
        <end position="86"/>
    </location>
</feature>
<sequence length="302" mass="34886">MKHSRYKIARNFLLFWTLFIGIGALAGSSGMLLDPTGKAMGMDTMLPYFQVLPLSNYLYQNYIFPGIALLIVNGITNITASILLILKKKSGIVLGGIFGITLMLWICIQFVIFPFNFMSTSYFIFGFCQAITGYMTWIFYKQETFSFHIEDYLGIQTESSHLVVYFSRMGYVKKQAYILASQKKAQIYEIKAKELTEGTLGFWWCGRFGMHRWPMKIEELNINLEKFQHVTICTPIWVFSLASPVREFCVQAKGKIKEVDYVLVHHTRGNYDSVIEEMDQLLELKHTSILNIQCHTGQYRKL</sequence>
<reference evidence="2 3" key="1">
    <citation type="submission" date="2019-08" db="EMBL/GenBank/DDBJ databases">
        <title>In-depth cultivation of the pig gut microbiome towards novel bacterial diversity and tailored functional studies.</title>
        <authorList>
            <person name="Wylensek D."/>
            <person name="Hitch T.C.A."/>
            <person name="Clavel T."/>
        </authorList>
    </citation>
    <scope>NUCLEOTIDE SEQUENCE [LARGE SCALE GENOMIC DNA]</scope>
    <source>
        <strain evidence="2 3">LKV-178-WT-2G</strain>
    </source>
</reference>
<name>A0A7X2N2R8_9FIRM</name>
<evidence type="ECO:0000313" key="2">
    <source>
        <dbReference type="EMBL" id="MSS01422.1"/>
    </source>
</evidence>
<organism evidence="2 3">
    <name type="scientific">Floccifex porci</name>
    <dbReference type="NCBI Taxonomy" id="2606629"/>
    <lineage>
        <taxon>Bacteria</taxon>
        <taxon>Bacillati</taxon>
        <taxon>Bacillota</taxon>
        <taxon>Erysipelotrichia</taxon>
        <taxon>Erysipelotrichales</taxon>
        <taxon>Erysipelotrichaceae</taxon>
        <taxon>Floccifex</taxon>
    </lineage>
</organism>
<dbReference type="RefSeq" id="WP_154459955.1">
    <property type="nucleotide sequence ID" value="NZ_VUMM01000006.1"/>
</dbReference>
<proteinExistence type="predicted"/>
<keyword evidence="1" id="KW-0812">Transmembrane</keyword>
<dbReference type="EMBL" id="VUMM01000006">
    <property type="protein sequence ID" value="MSS01422.1"/>
    <property type="molecule type" value="Genomic_DNA"/>
</dbReference>
<dbReference type="AlphaFoldDB" id="A0A7X2N2R8"/>
<feature type="transmembrane region" description="Helical" evidence="1">
    <location>
        <begin position="93"/>
        <end position="115"/>
    </location>
</feature>
<feature type="transmembrane region" description="Helical" evidence="1">
    <location>
        <begin position="121"/>
        <end position="140"/>
    </location>
</feature>
<protein>
    <submittedName>
        <fullName evidence="2">Uncharacterized protein</fullName>
    </submittedName>
</protein>
<dbReference type="Proteomes" id="UP000470082">
    <property type="component" value="Unassembled WGS sequence"/>
</dbReference>
<keyword evidence="1" id="KW-0472">Membrane</keyword>
<comment type="caution">
    <text evidence="2">The sequence shown here is derived from an EMBL/GenBank/DDBJ whole genome shotgun (WGS) entry which is preliminary data.</text>
</comment>
<keyword evidence="3" id="KW-1185">Reference proteome</keyword>
<feature type="transmembrane region" description="Helical" evidence="1">
    <location>
        <begin position="12"/>
        <end position="33"/>
    </location>
</feature>
<keyword evidence="1" id="KW-1133">Transmembrane helix</keyword>
<evidence type="ECO:0000313" key="3">
    <source>
        <dbReference type="Proteomes" id="UP000470082"/>
    </source>
</evidence>
<dbReference type="SUPFAM" id="SSF52218">
    <property type="entry name" value="Flavoproteins"/>
    <property type="match status" value="1"/>
</dbReference>
<dbReference type="Gene3D" id="3.40.50.360">
    <property type="match status" value="1"/>
</dbReference>
<dbReference type="InterPro" id="IPR029039">
    <property type="entry name" value="Flavoprotein-like_sf"/>
</dbReference>
<accession>A0A7X2N2R8</accession>